<dbReference type="PIRSF" id="PIRSF018637">
    <property type="entry name" value="TrmK"/>
    <property type="match status" value="1"/>
</dbReference>
<gene>
    <name evidence="1" type="ORF">FC18_GL000849</name>
</gene>
<accession>A0A0R1ZNC7</accession>
<reference evidence="1 2" key="1">
    <citation type="journal article" date="2015" name="Genome Announc.">
        <title>Expanding the biotechnology potential of lactobacilli through comparative genomics of 213 strains and associated genera.</title>
        <authorList>
            <person name="Sun Z."/>
            <person name="Harris H.M."/>
            <person name="McCann A."/>
            <person name="Guo C."/>
            <person name="Argimon S."/>
            <person name="Zhang W."/>
            <person name="Yang X."/>
            <person name="Jeffery I.B."/>
            <person name="Cooney J.C."/>
            <person name="Kagawa T.F."/>
            <person name="Liu W."/>
            <person name="Song Y."/>
            <person name="Salvetti E."/>
            <person name="Wrobel A."/>
            <person name="Rasinkangas P."/>
            <person name="Parkhill J."/>
            <person name="Rea M.C."/>
            <person name="O'Sullivan O."/>
            <person name="Ritari J."/>
            <person name="Douillard F.P."/>
            <person name="Paul Ross R."/>
            <person name="Yang R."/>
            <person name="Briner A.E."/>
            <person name="Felis G.E."/>
            <person name="de Vos W.M."/>
            <person name="Barrangou R."/>
            <person name="Klaenhammer T.R."/>
            <person name="Caufield P.W."/>
            <person name="Cui Y."/>
            <person name="Zhang H."/>
            <person name="O'Toole P.W."/>
        </authorList>
    </citation>
    <scope>NUCLEOTIDE SEQUENCE [LARGE SCALE GENOMIC DNA]</scope>
    <source>
        <strain evidence="1 2">DSM 20505</strain>
    </source>
</reference>
<dbReference type="GO" id="GO:0160105">
    <property type="term" value="F:tRNA (adenine(22)-N1)-methyltransferase activity"/>
    <property type="evidence" value="ECO:0007669"/>
    <property type="project" value="InterPro"/>
</dbReference>
<keyword evidence="1" id="KW-0808">Transferase</keyword>
<dbReference type="Gene3D" id="3.40.50.150">
    <property type="entry name" value="Vaccinia Virus protein VP39"/>
    <property type="match status" value="1"/>
</dbReference>
<protein>
    <submittedName>
        <fullName evidence="1">SAM-dependent methyltransferase</fullName>
    </submittedName>
</protein>
<evidence type="ECO:0000313" key="1">
    <source>
        <dbReference type="EMBL" id="KRM56063.1"/>
    </source>
</evidence>
<dbReference type="Pfam" id="PF04816">
    <property type="entry name" value="TrmK"/>
    <property type="match status" value="1"/>
</dbReference>
<dbReference type="EMBL" id="AYYO01000010">
    <property type="protein sequence ID" value="KRM56063.1"/>
    <property type="molecule type" value="Genomic_DNA"/>
</dbReference>
<proteinExistence type="predicted"/>
<dbReference type="PANTHER" id="PTHR38451">
    <property type="entry name" value="TRNA (ADENINE(22)-N(1))-METHYLTRANSFERASE"/>
    <property type="match status" value="1"/>
</dbReference>
<dbReference type="PATRIC" id="fig|1291052.5.peg.865"/>
<dbReference type="PANTHER" id="PTHR38451:SF1">
    <property type="entry name" value="TRNA (ADENINE(22)-N(1))-METHYLTRANSFERASE"/>
    <property type="match status" value="1"/>
</dbReference>
<keyword evidence="2" id="KW-1185">Reference proteome</keyword>
<keyword evidence="1" id="KW-0489">Methyltransferase</keyword>
<comment type="caution">
    <text evidence="1">The sequence shown here is derived from an EMBL/GenBank/DDBJ whole genome shotgun (WGS) entry which is preliminary data.</text>
</comment>
<evidence type="ECO:0000313" key="2">
    <source>
        <dbReference type="Proteomes" id="UP000051679"/>
    </source>
</evidence>
<name>A0A0R1ZNC7_9LACO</name>
<dbReference type="Proteomes" id="UP000051679">
    <property type="component" value="Unassembled WGS sequence"/>
</dbReference>
<sequence length="245" mass="26577">MVRAEQLETEIIMASIHLSKRLQAIADYVDAGERVADIGTDHAFLPMALAQAGKIDFALAADVGVGPLNIAKQNIAENGLSDKITTRLADGLEGIKPEDSISTVVIAGMGGELIAKILERGSDHLDGTETLVLSPHRDVPMVRQWLSTNDYGIVAETMLEDEGHVYTVMVAGRTKPDVPYTKADIEFGPILRKQRSAIFISELHRQQQALTRTLAGLQSAQSNQDSKMAAVKAELKLVEEELAHD</sequence>
<dbReference type="InterPro" id="IPR029063">
    <property type="entry name" value="SAM-dependent_MTases_sf"/>
</dbReference>
<dbReference type="SUPFAM" id="SSF53335">
    <property type="entry name" value="S-adenosyl-L-methionine-dependent methyltransferases"/>
    <property type="match status" value="1"/>
</dbReference>
<dbReference type="GO" id="GO:0032259">
    <property type="term" value="P:methylation"/>
    <property type="evidence" value="ECO:0007669"/>
    <property type="project" value="UniProtKB-KW"/>
</dbReference>
<organism evidence="1 2">
    <name type="scientific">Lacticaseibacillus sharpeae JCM 1186 = DSM 20505</name>
    <dbReference type="NCBI Taxonomy" id="1291052"/>
    <lineage>
        <taxon>Bacteria</taxon>
        <taxon>Bacillati</taxon>
        <taxon>Bacillota</taxon>
        <taxon>Bacilli</taxon>
        <taxon>Lactobacillales</taxon>
        <taxon>Lactobacillaceae</taxon>
        <taxon>Lacticaseibacillus</taxon>
    </lineage>
</organism>
<dbReference type="STRING" id="1291052.FC18_GL000849"/>
<dbReference type="AlphaFoldDB" id="A0A0R1ZNC7"/>
<dbReference type="InterPro" id="IPR006901">
    <property type="entry name" value="TrmK"/>
</dbReference>
<dbReference type="Gene3D" id="1.10.287.1890">
    <property type="match status" value="1"/>
</dbReference>